<evidence type="ECO:0000256" key="5">
    <source>
        <dbReference type="ARBA" id="ARBA00022989"/>
    </source>
</evidence>
<comment type="subcellular location">
    <subcellularLocation>
        <location evidence="1">Cell inner membrane</location>
        <topology evidence="1">Multi-pass membrane protein</topology>
    </subcellularLocation>
</comment>
<organism evidence="11 12">
    <name type="scientific">Saccharopolyspora flava</name>
    <dbReference type="NCBI Taxonomy" id="95161"/>
    <lineage>
        <taxon>Bacteria</taxon>
        <taxon>Bacillati</taxon>
        <taxon>Actinomycetota</taxon>
        <taxon>Actinomycetes</taxon>
        <taxon>Pseudonocardiales</taxon>
        <taxon>Pseudonocardiaceae</taxon>
        <taxon>Saccharopolyspora</taxon>
    </lineage>
</organism>
<name>A0A1I6SX48_9PSEU</name>
<keyword evidence="4 9" id="KW-0812">Transmembrane</keyword>
<dbReference type="Pfam" id="PF07690">
    <property type="entry name" value="MFS_1"/>
    <property type="match status" value="1"/>
</dbReference>
<evidence type="ECO:0000259" key="10">
    <source>
        <dbReference type="PROSITE" id="PS50850"/>
    </source>
</evidence>
<feature type="transmembrane region" description="Helical" evidence="9">
    <location>
        <begin position="248"/>
        <end position="272"/>
    </location>
</feature>
<feature type="transmembrane region" description="Helical" evidence="9">
    <location>
        <begin position="149"/>
        <end position="169"/>
    </location>
</feature>
<evidence type="ECO:0000256" key="2">
    <source>
        <dbReference type="ARBA" id="ARBA00022448"/>
    </source>
</evidence>
<dbReference type="PANTHER" id="PTHR23513:SF9">
    <property type="entry name" value="ENTEROBACTIN EXPORTER ENTS"/>
    <property type="match status" value="1"/>
</dbReference>
<keyword evidence="6 9" id="KW-0472">Membrane</keyword>
<evidence type="ECO:0000256" key="3">
    <source>
        <dbReference type="ARBA" id="ARBA00022475"/>
    </source>
</evidence>
<evidence type="ECO:0000256" key="4">
    <source>
        <dbReference type="ARBA" id="ARBA00022692"/>
    </source>
</evidence>
<evidence type="ECO:0000313" key="12">
    <source>
        <dbReference type="Proteomes" id="UP000198852"/>
    </source>
</evidence>
<evidence type="ECO:0000256" key="9">
    <source>
        <dbReference type="SAM" id="Phobius"/>
    </source>
</evidence>
<feature type="transmembrane region" description="Helical" evidence="9">
    <location>
        <begin position="42"/>
        <end position="62"/>
    </location>
</feature>
<dbReference type="Gene3D" id="1.20.1250.20">
    <property type="entry name" value="MFS general substrate transporter like domains"/>
    <property type="match status" value="1"/>
</dbReference>
<feature type="transmembrane region" description="Helical" evidence="9">
    <location>
        <begin position="367"/>
        <end position="388"/>
    </location>
</feature>
<dbReference type="InterPro" id="IPR020846">
    <property type="entry name" value="MFS_dom"/>
</dbReference>
<dbReference type="CDD" id="cd06173">
    <property type="entry name" value="MFS_MefA_like"/>
    <property type="match status" value="1"/>
</dbReference>
<evidence type="ECO:0000256" key="8">
    <source>
        <dbReference type="ARBA" id="ARBA00040914"/>
    </source>
</evidence>
<feature type="transmembrane region" description="Helical" evidence="9">
    <location>
        <begin position="74"/>
        <end position="107"/>
    </location>
</feature>
<proteinExistence type="inferred from homology"/>
<feature type="transmembrane region" description="Helical" evidence="9">
    <location>
        <begin position="214"/>
        <end position="236"/>
    </location>
</feature>
<dbReference type="AlphaFoldDB" id="A0A1I6SX48"/>
<keyword evidence="3" id="KW-1003">Cell membrane</keyword>
<reference evidence="12" key="1">
    <citation type="submission" date="2016-10" db="EMBL/GenBank/DDBJ databases">
        <authorList>
            <person name="Varghese N."/>
            <person name="Submissions S."/>
        </authorList>
    </citation>
    <scope>NUCLEOTIDE SEQUENCE [LARGE SCALE GENOMIC DNA]</scope>
    <source>
        <strain evidence="12">DSM 44771</strain>
    </source>
</reference>
<accession>A0A1I6SX48</accession>
<dbReference type="InterPro" id="IPR011701">
    <property type="entry name" value="MFS"/>
</dbReference>
<protein>
    <recommendedName>
        <fullName evidence="8">Multidrug efflux pump Tap</fullName>
    </recommendedName>
</protein>
<dbReference type="EMBL" id="FOZX01000005">
    <property type="protein sequence ID" value="SFS81467.1"/>
    <property type="molecule type" value="Genomic_DNA"/>
</dbReference>
<evidence type="ECO:0000256" key="7">
    <source>
        <dbReference type="ARBA" id="ARBA00038075"/>
    </source>
</evidence>
<evidence type="ECO:0000256" key="1">
    <source>
        <dbReference type="ARBA" id="ARBA00004429"/>
    </source>
</evidence>
<keyword evidence="5 9" id="KW-1133">Transmembrane helix</keyword>
<keyword evidence="12" id="KW-1185">Reference proteome</keyword>
<dbReference type="PROSITE" id="PS50850">
    <property type="entry name" value="MFS"/>
    <property type="match status" value="1"/>
</dbReference>
<dbReference type="OrthoDB" id="9793136at2"/>
<feature type="transmembrane region" description="Helical" evidence="9">
    <location>
        <begin position="304"/>
        <end position="326"/>
    </location>
</feature>
<evidence type="ECO:0000256" key="6">
    <source>
        <dbReference type="ARBA" id="ARBA00023136"/>
    </source>
</evidence>
<feature type="domain" description="Major facilitator superfamily (MFS) profile" evidence="10">
    <location>
        <begin position="214"/>
        <end position="403"/>
    </location>
</feature>
<dbReference type="PANTHER" id="PTHR23513">
    <property type="entry name" value="INTEGRAL MEMBRANE EFFLUX PROTEIN-RELATED"/>
    <property type="match status" value="1"/>
</dbReference>
<dbReference type="InterPro" id="IPR036259">
    <property type="entry name" value="MFS_trans_sf"/>
</dbReference>
<dbReference type="RefSeq" id="WP_093419051.1">
    <property type="nucleotide sequence ID" value="NZ_FOZX01000005.1"/>
</dbReference>
<dbReference type="GO" id="GO:0005886">
    <property type="term" value="C:plasma membrane"/>
    <property type="evidence" value="ECO:0007669"/>
    <property type="project" value="UniProtKB-SubCell"/>
</dbReference>
<dbReference type="Proteomes" id="UP000198852">
    <property type="component" value="Unassembled WGS sequence"/>
</dbReference>
<dbReference type="SUPFAM" id="SSF103473">
    <property type="entry name" value="MFS general substrate transporter"/>
    <property type="match status" value="1"/>
</dbReference>
<dbReference type="STRING" id="95161.SAMN05660874_03507"/>
<dbReference type="GO" id="GO:0022857">
    <property type="term" value="F:transmembrane transporter activity"/>
    <property type="evidence" value="ECO:0007669"/>
    <property type="project" value="InterPro"/>
</dbReference>
<evidence type="ECO:0000313" key="11">
    <source>
        <dbReference type="EMBL" id="SFS81467.1"/>
    </source>
</evidence>
<comment type="similarity">
    <text evidence="7">Belongs to the major facilitator superfamily. Drug:H(+) antiporter-3 (DHA3) (TC 2.A.1.21) family.</text>
</comment>
<sequence length="403" mass="41011">MIRPLAGLAAATAISGLGTGMTMLAIPWFVLATTGDTLHTGVVTAAETLGLLAGSAVASGWVDRWGPRRCAVRFDLAAALVVAAIPLLHHLHLLTAGVLTVLAAVLGLSRAPGSTARQVLVPDIAARTGVAVERVSTIQDAPEQGAQALGAPVAGVVIALLGAPVALWIDAASFLLAASITRACQAESGHLPPDVRGLTALREGWRFLRGDRTLLAIMSTAAVTNALNAGLFSVLVPAYGAWVLASPVQLGAVFAATGAALVAGSALFSLVGLRWPRRFTVVVCCAPVLGPRAGIFLLQPPVSVLVVVSGVLMLAFGPLNPIFDAVKAERTPPPLRARVYATIAMAGLVGMPVGTVAAGVLSSALGLMPAIAVFTAIAALMSLCPLVFPAWRALDHPPAGLTR</sequence>
<keyword evidence="2" id="KW-0813">Transport</keyword>
<feature type="transmembrane region" description="Helical" evidence="9">
    <location>
        <begin position="338"/>
        <end position="361"/>
    </location>
</feature>
<gene>
    <name evidence="11" type="ORF">SAMN05660874_03507</name>
</gene>